<feature type="compositionally biased region" description="Basic and acidic residues" evidence="1">
    <location>
        <begin position="35"/>
        <end position="98"/>
    </location>
</feature>
<sequence>MEKDGKGEEAKKKEHEGGDTSMDTSNAEKKKRGRPSLEEGRSRESASNRKMTDMWGDDREDRADLIINELERQGAKRKDLKKTPQKEEEKKEKEQRIEEKMQGILDVIVGKMESMKEEIHQGRENLEREIKREVKNLWIRMEEK</sequence>
<dbReference type="AlphaFoldDB" id="A0AAD9VIE8"/>
<feature type="non-terminal residue" evidence="2">
    <location>
        <position position="144"/>
    </location>
</feature>
<dbReference type="EMBL" id="JAIFRP010004774">
    <property type="protein sequence ID" value="KAK2574817.1"/>
    <property type="molecule type" value="Genomic_DNA"/>
</dbReference>
<name>A0AAD9VIE8_9HYME</name>
<comment type="caution">
    <text evidence="2">The sequence shown here is derived from an EMBL/GenBank/DDBJ whole genome shotgun (WGS) entry which is preliminary data.</text>
</comment>
<gene>
    <name evidence="2" type="ORF">KPH14_012979</name>
</gene>
<organism evidence="2 3">
    <name type="scientific">Odynerus spinipes</name>
    <dbReference type="NCBI Taxonomy" id="1348599"/>
    <lineage>
        <taxon>Eukaryota</taxon>
        <taxon>Metazoa</taxon>
        <taxon>Ecdysozoa</taxon>
        <taxon>Arthropoda</taxon>
        <taxon>Hexapoda</taxon>
        <taxon>Insecta</taxon>
        <taxon>Pterygota</taxon>
        <taxon>Neoptera</taxon>
        <taxon>Endopterygota</taxon>
        <taxon>Hymenoptera</taxon>
        <taxon>Apocrita</taxon>
        <taxon>Aculeata</taxon>
        <taxon>Vespoidea</taxon>
        <taxon>Vespidae</taxon>
        <taxon>Eumeninae</taxon>
        <taxon>Odynerus</taxon>
    </lineage>
</organism>
<evidence type="ECO:0000313" key="3">
    <source>
        <dbReference type="Proteomes" id="UP001258017"/>
    </source>
</evidence>
<feature type="region of interest" description="Disordered" evidence="1">
    <location>
        <begin position="1"/>
        <end position="98"/>
    </location>
</feature>
<accession>A0AAD9VIE8</accession>
<evidence type="ECO:0000256" key="1">
    <source>
        <dbReference type="SAM" id="MobiDB-lite"/>
    </source>
</evidence>
<reference evidence="2" key="2">
    <citation type="journal article" date="2023" name="Commun. Biol.">
        <title>Intrasexual cuticular hydrocarbon dimorphism in a wasp sheds light on hydrocarbon biosynthesis genes in Hymenoptera.</title>
        <authorList>
            <person name="Moris V.C."/>
            <person name="Podsiadlowski L."/>
            <person name="Martin S."/>
            <person name="Oeyen J.P."/>
            <person name="Donath A."/>
            <person name="Petersen M."/>
            <person name="Wilbrandt J."/>
            <person name="Misof B."/>
            <person name="Liedtke D."/>
            <person name="Thamm M."/>
            <person name="Scheiner R."/>
            <person name="Schmitt T."/>
            <person name="Niehuis O."/>
        </authorList>
    </citation>
    <scope>NUCLEOTIDE SEQUENCE</scope>
    <source>
        <strain evidence="2">GBR_01_08_01A</strain>
    </source>
</reference>
<evidence type="ECO:0000313" key="2">
    <source>
        <dbReference type="EMBL" id="KAK2574817.1"/>
    </source>
</evidence>
<keyword evidence="3" id="KW-1185">Reference proteome</keyword>
<dbReference type="Proteomes" id="UP001258017">
    <property type="component" value="Unassembled WGS sequence"/>
</dbReference>
<protein>
    <submittedName>
        <fullName evidence="2">Uncharacterized protein</fullName>
    </submittedName>
</protein>
<reference evidence="2" key="1">
    <citation type="submission" date="2021-08" db="EMBL/GenBank/DDBJ databases">
        <authorList>
            <person name="Misof B."/>
            <person name="Oliver O."/>
            <person name="Podsiadlowski L."/>
            <person name="Donath A."/>
            <person name="Peters R."/>
            <person name="Mayer C."/>
            <person name="Rust J."/>
            <person name="Gunkel S."/>
            <person name="Lesny P."/>
            <person name="Martin S."/>
            <person name="Oeyen J.P."/>
            <person name="Petersen M."/>
            <person name="Panagiotis P."/>
            <person name="Wilbrandt J."/>
            <person name="Tanja T."/>
        </authorList>
    </citation>
    <scope>NUCLEOTIDE SEQUENCE</scope>
    <source>
        <strain evidence="2">GBR_01_08_01A</strain>
        <tissue evidence="2">Thorax + abdomen</tissue>
    </source>
</reference>
<proteinExistence type="predicted"/>
<feature type="compositionally biased region" description="Basic and acidic residues" evidence="1">
    <location>
        <begin position="1"/>
        <end position="18"/>
    </location>
</feature>